<evidence type="ECO:0000256" key="9">
    <source>
        <dbReference type="SAM" id="Phobius"/>
    </source>
</evidence>
<dbReference type="PROSITE" id="PS50893">
    <property type="entry name" value="ABC_TRANSPORTER_2"/>
    <property type="match status" value="1"/>
</dbReference>
<feature type="transmembrane region" description="Helical" evidence="9">
    <location>
        <begin position="504"/>
        <end position="522"/>
    </location>
</feature>
<keyword evidence="8 9" id="KW-0472">Membrane</keyword>
<dbReference type="AlphaFoldDB" id="A0AAV2HI81"/>
<evidence type="ECO:0000259" key="10">
    <source>
        <dbReference type="PROSITE" id="PS50893"/>
    </source>
</evidence>
<dbReference type="InterPro" id="IPR043926">
    <property type="entry name" value="ABCG_dom"/>
</dbReference>
<keyword evidence="7 9" id="KW-1133">Transmembrane helix</keyword>
<evidence type="ECO:0000313" key="11">
    <source>
        <dbReference type="EMBL" id="CAL1533119.1"/>
    </source>
</evidence>
<evidence type="ECO:0000256" key="6">
    <source>
        <dbReference type="ARBA" id="ARBA00022840"/>
    </source>
</evidence>
<dbReference type="PANTHER" id="PTHR48041">
    <property type="entry name" value="ABC TRANSPORTER G FAMILY MEMBER 28"/>
    <property type="match status" value="1"/>
</dbReference>
<evidence type="ECO:0000256" key="8">
    <source>
        <dbReference type="ARBA" id="ARBA00023136"/>
    </source>
</evidence>
<feature type="domain" description="ABC transporter" evidence="10">
    <location>
        <begin position="67"/>
        <end position="324"/>
    </location>
</feature>
<dbReference type="PANTHER" id="PTHR48041:SF139">
    <property type="entry name" value="PROTEIN SCARLET"/>
    <property type="match status" value="1"/>
</dbReference>
<evidence type="ECO:0000313" key="12">
    <source>
        <dbReference type="Proteomes" id="UP001497497"/>
    </source>
</evidence>
<protein>
    <recommendedName>
        <fullName evidence="10">ABC transporter domain-containing protein</fullName>
    </recommendedName>
</protein>
<organism evidence="11 12">
    <name type="scientific">Lymnaea stagnalis</name>
    <name type="common">Great pond snail</name>
    <name type="synonym">Helix stagnalis</name>
    <dbReference type="NCBI Taxonomy" id="6523"/>
    <lineage>
        <taxon>Eukaryota</taxon>
        <taxon>Metazoa</taxon>
        <taxon>Spiralia</taxon>
        <taxon>Lophotrochozoa</taxon>
        <taxon>Mollusca</taxon>
        <taxon>Gastropoda</taxon>
        <taxon>Heterobranchia</taxon>
        <taxon>Euthyneura</taxon>
        <taxon>Panpulmonata</taxon>
        <taxon>Hygrophila</taxon>
        <taxon>Lymnaeoidea</taxon>
        <taxon>Lymnaeidae</taxon>
        <taxon>Lymnaea</taxon>
    </lineage>
</organism>
<feature type="transmembrane region" description="Helical" evidence="9">
    <location>
        <begin position="453"/>
        <end position="474"/>
    </location>
</feature>
<keyword evidence="5" id="KW-0547">Nucleotide-binding</keyword>
<comment type="subcellular location">
    <subcellularLocation>
        <location evidence="1">Membrane</location>
        <topology evidence="1">Multi-pass membrane protein</topology>
    </subcellularLocation>
</comment>
<comment type="similarity">
    <text evidence="2">Belongs to the ABC transporter superfamily. ABCG family. Eye pigment precursor importer (TC 3.A.1.204) subfamily.</text>
</comment>
<feature type="transmembrane region" description="Helical" evidence="9">
    <location>
        <begin position="660"/>
        <end position="680"/>
    </location>
</feature>
<feature type="transmembrane region" description="Helical" evidence="9">
    <location>
        <begin position="528"/>
        <end position="552"/>
    </location>
</feature>
<feature type="transmembrane region" description="Helical" evidence="9">
    <location>
        <begin position="418"/>
        <end position="441"/>
    </location>
</feature>
<dbReference type="InterPro" id="IPR003439">
    <property type="entry name" value="ABC_transporter-like_ATP-bd"/>
</dbReference>
<dbReference type="EMBL" id="CAXITT010000134">
    <property type="protein sequence ID" value="CAL1533119.1"/>
    <property type="molecule type" value="Genomic_DNA"/>
</dbReference>
<evidence type="ECO:0000256" key="5">
    <source>
        <dbReference type="ARBA" id="ARBA00022741"/>
    </source>
</evidence>
<accession>A0AAV2HI81</accession>
<evidence type="ECO:0000256" key="2">
    <source>
        <dbReference type="ARBA" id="ARBA00005814"/>
    </source>
</evidence>
<gene>
    <name evidence="11" type="ORF">GSLYS_00007137001</name>
</gene>
<evidence type="ECO:0000256" key="3">
    <source>
        <dbReference type="ARBA" id="ARBA00022448"/>
    </source>
</evidence>
<dbReference type="InterPro" id="IPR003593">
    <property type="entry name" value="AAA+_ATPase"/>
</dbReference>
<dbReference type="SUPFAM" id="SSF52540">
    <property type="entry name" value="P-loop containing nucleoside triphosphate hydrolases"/>
    <property type="match status" value="1"/>
</dbReference>
<evidence type="ECO:0000256" key="7">
    <source>
        <dbReference type="ARBA" id="ARBA00022989"/>
    </source>
</evidence>
<reference evidence="11 12" key="1">
    <citation type="submission" date="2024-04" db="EMBL/GenBank/DDBJ databases">
        <authorList>
            <consortium name="Genoscope - CEA"/>
            <person name="William W."/>
        </authorList>
    </citation>
    <scope>NUCLEOTIDE SEQUENCE [LARGE SCALE GENOMIC DNA]</scope>
</reference>
<dbReference type="SMART" id="SM00382">
    <property type="entry name" value="AAA"/>
    <property type="match status" value="1"/>
</dbReference>
<dbReference type="GO" id="GO:0005886">
    <property type="term" value="C:plasma membrane"/>
    <property type="evidence" value="ECO:0007669"/>
    <property type="project" value="TreeGrafter"/>
</dbReference>
<keyword evidence="6" id="KW-0067">ATP-binding</keyword>
<dbReference type="InterPro" id="IPR013525">
    <property type="entry name" value="ABC2_TM"/>
</dbReference>
<name>A0AAV2HI81_LYMST</name>
<dbReference type="GO" id="GO:0005524">
    <property type="term" value="F:ATP binding"/>
    <property type="evidence" value="ECO:0007669"/>
    <property type="project" value="UniProtKB-KW"/>
</dbReference>
<dbReference type="Proteomes" id="UP001497497">
    <property type="component" value="Unassembled WGS sequence"/>
</dbReference>
<keyword evidence="12" id="KW-1185">Reference proteome</keyword>
<dbReference type="GO" id="GO:0016887">
    <property type="term" value="F:ATP hydrolysis activity"/>
    <property type="evidence" value="ECO:0007669"/>
    <property type="project" value="InterPro"/>
</dbReference>
<dbReference type="Pfam" id="PF01061">
    <property type="entry name" value="ABC2_membrane"/>
    <property type="match status" value="1"/>
</dbReference>
<dbReference type="CDD" id="cd03213">
    <property type="entry name" value="ABCG_EPDR"/>
    <property type="match status" value="1"/>
</dbReference>
<dbReference type="InterPro" id="IPR017871">
    <property type="entry name" value="ABC_transporter-like_CS"/>
</dbReference>
<comment type="caution">
    <text evidence="11">The sequence shown here is derived from an EMBL/GenBank/DDBJ whole genome shotgun (WGS) entry which is preliminary data.</text>
</comment>
<evidence type="ECO:0000256" key="4">
    <source>
        <dbReference type="ARBA" id="ARBA00022692"/>
    </source>
</evidence>
<proteinExistence type="inferred from homology"/>
<sequence length="687" mass="76646">MSSSEDERKALLSEGAILEAHHYMGNDATAVPVSDLDQSFGERKPRARHTSRLSVAFEGSGLHNISLAWKDISVSVTVPGKKSILKREYTPPIEKRILTNVSGVAAPGCLLAIMGASGSGKSTLLNVLTARNTKSYNIQGEVMLNGVSVSNGMRNISAYVQQSDLFIHTLTVREQLQFRALLRMDKKLDKRARLARVEEVITEMGLQGCANSRIGAAHGTKKGISGGERKRLSFASEALTNPPIFFCDEPTSSLDTFMAQSIVHTLQKMASRGRVILCTIHQPSSELFALFTQVLLLSEGRVAFMGTSQECIEFFNRQHFTCPPNFNPSDHYILTLAIVPGKEEEARTRTKAICDGFSESHQARYIDQQIETQKRGVDFSDHILLNEVTGESRYSSSIVSQFTNLFWRSWTSQYRDDMLFGVRIMQTVVMALVLGLVYLQLDVDQKGVMNINGALFLLVTNTSFTNMFAVLSSFPEEMGIVMREYGTGLYRIDLYFITKTVSELPLFTFVTLLFATTTYWMMGFRETFEAYVIACGITLVAGIISVNVGYLISVITGDTTLALSVTSPAIIPFLLFGGVLLNPDSTPDYFIWLEKLSWFKYSYEILMVNQWEDYDYIECENSTAIYNVTDQCPSDDCLFRSGQDVLDYNSLDKDNIGEDLGILGALWCGIYLLSLICLIIRARLSKE</sequence>
<dbReference type="InterPro" id="IPR050352">
    <property type="entry name" value="ABCG_transporters"/>
</dbReference>
<evidence type="ECO:0000256" key="1">
    <source>
        <dbReference type="ARBA" id="ARBA00004141"/>
    </source>
</evidence>
<keyword evidence="4 9" id="KW-0812">Transmembrane</keyword>
<keyword evidence="3" id="KW-0813">Transport</keyword>
<dbReference type="PROSITE" id="PS00211">
    <property type="entry name" value="ABC_TRANSPORTER_1"/>
    <property type="match status" value="1"/>
</dbReference>
<feature type="transmembrane region" description="Helical" evidence="9">
    <location>
        <begin position="559"/>
        <end position="581"/>
    </location>
</feature>
<dbReference type="InterPro" id="IPR027417">
    <property type="entry name" value="P-loop_NTPase"/>
</dbReference>
<dbReference type="Pfam" id="PF19055">
    <property type="entry name" value="ABC2_membrane_7"/>
    <property type="match status" value="1"/>
</dbReference>
<dbReference type="GO" id="GO:0140359">
    <property type="term" value="F:ABC-type transporter activity"/>
    <property type="evidence" value="ECO:0007669"/>
    <property type="project" value="InterPro"/>
</dbReference>
<dbReference type="Gene3D" id="3.40.50.300">
    <property type="entry name" value="P-loop containing nucleotide triphosphate hydrolases"/>
    <property type="match status" value="1"/>
</dbReference>
<dbReference type="Pfam" id="PF00005">
    <property type="entry name" value="ABC_tran"/>
    <property type="match status" value="1"/>
</dbReference>